<proteinExistence type="predicted"/>
<reference evidence="1 2" key="1">
    <citation type="journal article" date="2016" name="Nat. Commun.">
        <title>Thousands of microbial genomes shed light on interconnected biogeochemical processes in an aquifer system.</title>
        <authorList>
            <person name="Anantharaman K."/>
            <person name="Brown C.T."/>
            <person name="Hug L.A."/>
            <person name="Sharon I."/>
            <person name="Castelle C.J."/>
            <person name="Probst A.J."/>
            <person name="Thomas B.C."/>
            <person name="Singh A."/>
            <person name="Wilkins M.J."/>
            <person name="Karaoz U."/>
            <person name="Brodie E.L."/>
            <person name="Williams K.H."/>
            <person name="Hubbard S.S."/>
            <person name="Banfield J.F."/>
        </authorList>
    </citation>
    <scope>NUCLEOTIDE SEQUENCE [LARGE SCALE GENOMIC DNA]</scope>
</reference>
<comment type="caution">
    <text evidence="1">The sequence shown here is derived from an EMBL/GenBank/DDBJ whole genome shotgun (WGS) entry which is preliminary data.</text>
</comment>
<organism evidence="1 2">
    <name type="scientific">Candidatus Nomurabacteria bacterium RIFCSPHIGHO2_01_FULL_42_15</name>
    <dbReference type="NCBI Taxonomy" id="1801742"/>
    <lineage>
        <taxon>Bacteria</taxon>
        <taxon>Candidatus Nomuraibacteriota</taxon>
    </lineage>
</organism>
<name>A0A1F6VG39_9BACT</name>
<sequence length="399" mass="44665">MGIFWNTKNKGDLALVFDIRSCSVGAALFLTKKNGIPKIIFSIREPIPMEENVETDKFLSSMIKALERAAKTVENARMGAPKRIFCVLASPLHFSQTRVIRLEKNAPFIFTAKLANDLIQKEISLFEEEHSLKYSNAGSKLRSIEFKNIKTMLNGYEASNPLDQKAKDLEMSIFISMSGESVLQKIEETICKHFNQRKITFSSSLMASFAVVRDMYMHNENFLLTEIGGEVTDISMIKKNILRESISFPLGFNSIVRGLAARSNSSFGEAKSLISLLKDEHASSAVAKNSGPVIDDLKKEWLLKFQESLSHLSNDISIPATIYLVVNGEMSGFFSETIKGEQFNQYTLTESKFTVVFLGAEVFHGMAVFGENVVRDATLVVDAIYVNRFLIHSLPPEKI</sequence>
<evidence type="ECO:0000313" key="1">
    <source>
        <dbReference type="EMBL" id="OGI68613.1"/>
    </source>
</evidence>
<dbReference type="EMBL" id="MFTS01000003">
    <property type="protein sequence ID" value="OGI68613.1"/>
    <property type="molecule type" value="Genomic_DNA"/>
</dbReference>
<dbReference type="Proteomes" id="UP000178235">
    <property type="component" value="Unassembled WGS sequence"/>
</dbReference>
<dbReference type="Gene3D" id="3.30.420.40">
    <property type="match status" value="1"/>
</dbReference>
<protein>
    <recommendedName>
        <fullName evidence="3">SHS2 domain-containing protein</fullName>
    </recommendedName>
</protein>
<evidence type="ECO:0000313" key="2">
    <source>
        <dbReference type="Proteomes" id="UP000178235"/>
    </source>
</evidence>
<gene>
    <name evidence="1" type="ORF">A2738_01905</name>
</gene>
<accession>A0A1F6VG39</accession>
<dbReference type="AlphaFoldDB" id="A0A1F6VG39"/>
<evidence type="ECO:0008006" key="3">
    <source>
        <dbReference type="Google" id="ProtNLM"/>
    </source>
</evidence>